<organism evidence="2">
    <name type="scientific">Anguilla anguilla</name>
    <name type="common">European freshwater eel</name>
    <name type="synonym">Muraena anguilla</name>
    <dbReference type="NCBI Taxonomy" id="7936"/>
    <lineage>
        <taxon>Eukaryota</taxon>
        <taxon>Metazoa</taxon>
        <taxon>Chordata</taxon>
        <taxon>Craniata</taxon>
        <taxon>Vertebrata</taxon>
        <taxon>Euteleostomi</taxon>
        <taxon>Actinopterygii</taxon>
        <taxon>Neopterygii</taxon>
        <taxon>Teleostei</taxon>
        <taxon>Anguilliformes</taxon>
        <taxon>Anguillidae</taxon>
        <taxon>Anguilla</taxon>
    </lineage>
</organism>
<dbReference type="EMBL" id="GBXM01050776">
    <property type="protein sequence ID" value="JAH57801.1"/>
    <property type="molecule type" value="Transcribed_RNA"/>
</dbReference>
<evidence type="ECO:0000256" key="1">
    <source>
        <dbReference type="SAM" id="MobiDB-lite"/>
    </source>
</evidence>
<protein>
    <submittedName>
        <fullName evidence="2">Uncharacterized protein</fullName>
    </submittedName>
</protein>
<proteinExistence type="predicted"/>
<reference evidence="2" key="1">
    <citation type="submission" date="2014-11" db="EMBL/GenBank/DDBJ databases">
        <authorList>
            <person name="Amaro Gonzalez C."/>
        </authorList>
    </citation>
    <scope>NUCLEOTIDE SEQUENCE</scope>
</reference>
<accession>A0A0E9TW82</accession>
<dbReference type="AlphaFoldDB" id="A0A0E9TW82"/>
<evidence type="ECO:0000313" key="2">
    <source>
        <dbReference type="EMBL" id="JAH57801.1"/>
    </source>
</evidence>
<feature type="region of interest" description="Disordered" evidence="1">
    <location>
        <begin position="1"/>
        <end position="20"/>
    </location>
</feature>
<name>A0A0E9TW82_ANGAN</name>
<sequence>MTELEKTEQKMLNSRQHKTQRVAHRRNITFAKECCLLCPPLGDISLFPRRAHSSLHGHLSLPLSPPPVQLVLGCLLRVTNHISKHLVLIETSMDPVLQIPYHW</sequence>
<reference evidence="2" key="2">
    <citation type="journal article" date="2015" name="Fish Shellfish Immunol.">
        <title>Early steps in the European eel (Anguilla anguilla)-Vibrio vulnificus interaction in the gills: Role of the RtxA13 toxin.</title>
        <authorList>
            <person name="Callol A."/>
            <person name="Pajuelo D."/>
            <person name="Ebbesson L."/>
            <person name="Teles M."/>
            <person name="MacKenzie S."/>
            <person name="Amaro C."/>
        </authorList>
    </citation>
    <scope>NUCLEOTIDE SEQUENCE</scope>
</reference>